<keyword evidence="1" id="KW-0732">Signal</keyword>
<dbReference type="EMBL" id="OV170223">
    <property type="protein sequence ID" value="CAH0723344.1"/>
    <property type="molecule type" value="Genomic_DNA"/>
</dbReference>
<sequence length="109" mass="13048">MNRTILLLAICVLVISAVKSFEYEDDETLYDDKSESDESKPPIYDLRQARQLFDKFVIDYHKDYKDKAEYEKRYKIFESNLKYINDINREGQSESDINMFTDLQDEEIP</sequence>
<dbReference type="InterPro" id="IPR013201">
    <property type="entry name" value="Prot_inhib_I29"/>
</dbReference>
<reference evidence="3" key="1">
    <citation type="submission" date="2021-12" db="EMBL/GenBank/DDBJ databases">
        <authorList>
            <person name="Martin H S."/>
        </authorList>
    </citation>
    <scope>NUCLEOTIDE SEQUENCE</scope>
</reference>
<evidence type="ECO:0000313" key="3">
    <source>
        <dbReference type="EMBL" id="CAH0723344.1"/>
    </source>
</evidence>
<feature type="signal peptide" evidence="1">
    <location>
        <begin position="1"/>
        <end position="20"/>
    </location>
</feature>
<evidence type="ECO:0000313" key="4">
    <source>
        <dbReference type="Proteomes" id="UP000838878"/>
    </source>
</evidence>
<dbReference type="InterPro" id="IPR038765">
    <property type="entry name" value="Papain-like_cys_pep_sf"/>
</dbReference>
<gene>
    <name evidence="3" type="ORF">BINO364_LOCUS9186</name>
</gene>
<dbReference type="OrthoDB" id="5855924at2759"/>
<feature type="chain" id="PRO_5035421321" description="Cathepsin propeptide inhibitor domain-containing protein" evidence="1">
    <location>
        <begin position="21"/>
        <end position="109"/>
    </location>
</feature>
<protein>
    <recommendedName>
        <fullName evidence="2">Cathepsin propeptide inhibitor domain-containing protein</fullName>
    </recommendedName>
</protein>
<dbReference type="Gene3D" id="1.10.287.2250">
    <property type="match status" value="1"/>
</dbReference>
<accession>A0A8J9YAC2</accession>
<organism evidence="3 4">
    <name type="scientific">Brenthis ino</name>
    <name type="common">lesser marbled fritillary</name>
    <dbReference type="NCBI Taxonomy" id="405034"/>
    <lineage>
        <taxon>Eukaryota</taxon>
        <taxon>Metazoa</taxon>
        <taxon>Ecdysozoa</taxon>
        <taxon>Arthropoda</taxon>
        <taxon>Hexapoda</taxon>
        <taxon>Insecta</taxon>
        <taxon>Pterygota</taxon>
        <taxon>Neoptera</taxon>
        <taxon>Endopterygota</taxon>
        <taxon>Lepidoptera</taxon>
        <taxon>Glossata</taxon>
        <taxon>Ditrysia</taxon>
        <taxon>Papilionoidea</taxon>
        <taxon>Nymphalidae</taxon>
        <taxon>Heliconiinae</taxon>
        <taxon>Argynnini</taxon>
        <taxon>Brenthis</taxon>
    </lineage>
</organism>
<proteinExistence type="predicted"/>
<feature type="non-terminal residue" evidence="3">
    <location>
        <position position="109"/>
    </location>
</feature>
<name>A0A8J9YAC2_9NEOP</name>
<evidence type="ECO:0000256" key="1">
    <source>
        <dbReference type="SAM" id="SignalP"/>
    </source>
</evidence>
<keyword evidence="4" id="KW-1185">Reference proteome</keyword>
<dbReference type="SMART" id="SM00848">
    <property type="entry name" value="Inhibitor_I29"/>
    <property type="match status" value="1"/>
</dbReference>
<dbReference type="Proteomes" id="UP000838878">
    <property type="component" value="Chromosome 3"/>
</dbReference>
<evidence type="ECO:0000259" key="2">
    <source>
        <dbReference type="SMART" id="SM00848"/>
    </source>
</evidence>
<feature type="domain" description="Cathepsin propeptide inhibitor" evidence="2">
    <location>
        <begin position="53"/>
        <end position="108"/>
    </location>
</feature>
<dbReference type="Pfam" id="PF08246">
    <property type="entry name" value="Inhibitor_I29"/>
    <property type="match status" value="1"/>
</dbReference>
<dbReference type="AlphaFoldDB" id="A0A8J9YAC2"/>
<dbReference type="SUPFAM" id="SSF54001">
    <property type="entry name" value="Cysteine proteinases"/>
    <property type="match status" value="1"/>
</dbReference>